<evidence type="ECO:0000259" key="8">
    <source>
        <dbReference type="PROSITE" id="PS50004"/>
    </source>
</evidence>
<comment type="caution">
    <text evidence="10">The sequence shown here is derived from an EMBL/GenBank/DDBJ whole genome shotgun (WGS) entry which is preliminary data.</text>
</comment>
<feature type="domain" description="C2" evidence="8">
    <location>
        <begin position="419"/>
        <end position="536"/>
    </location>
</feature>
<dbReference type="CDD" id="cd04044">
    <property type="entry name" value="C2A_Tricalbin-like"/>
    <property type="match status" value="1"/>
</dbReference>
<name>A0ABR2WMZ9_9FUNG</name>
<keyword evidence="11" id="KW-1185">Reference proteome</keyword>
<dbReference type="SMART" id="SM00239">
    <property type="entry name" value="C2"/>
    <property type="match status" value="2"/>
</dbReference>
<feature type="transmembrane region" description="Helical" evidence="7">
    <location>
        <begin position="154"/>
        <end position="170"/>
    </location>
</feature>
<evidence type="ECO:0000256" key="6">
    <source>
        <dbReference type="SAM" id="MobiDB-lite"/>
    </source>
</evidence>
<keyword evidence="3" id="KW-0445">Lipid transport</keyword>
<feature type="domain" description="C2" evidence="8">
    <location>
        <begin position="561"/>
        <end position="676"/>
    </location>
</feature>
<dbReference type="Pfam" id="PF25669">
    <property type="entry name" value="SMP_MUG190-like"/>
    <property type="match status" value="1"/>
</dbReference>
<dbReference type="PROSITE" id="PS50004">
    <property type="entry name" value="C2"/>
    <property type="match status" value="2"/>
</dbReference>
<proteinExistence type="predicted"/>
<feature type="region of interest" description="Disordered" evidence="6">
    <location>
        <begin position="1"/>
        <end position="79"/>
    </location>
</feature>
<feature type="region of interest" description="Disordered" evidence="6">
    <location>
        <begin position="112"/>
        <end position="136"/>
    </location>
</feature>
<evidence type="ECO:0000256" key="1">
    <source>
        <dbReference type="ARBA" id="ARBA00004370"/>
    </source>
</evidence>
<dbReference type="InterPro" id="IPR037761">
    <property type="entry name" value="C2A_Tricalbin"/>
</dbReference>
<dbReference type="InterPro" id="IPR052455">
    <property type="entry name" value="Tricalbin_domain"/>
</dbReference>
<evidence type="ECO:0000256" key="2">
    <source>
        <dbReference type="ARBA" id="ARBA00022448"/>
    </source>
</evidence>
<evidence type="ECO:0000256" key="4">
    <source>
        <dbReference type="ARBA" id="ARBA00023121"/>
    </source>
</evidence>
<evidence type="ECO:0000259" key="9">
    <source>
        <dbReference type="PROSITE" id="PS51847"/>
    </source>
</evidence>
<dbReference type="EMBL" id="JASJQH010000793">
    <property type="protein sequence ID" value="KAK9762893.1"/>
    <property type="molecule type" value="Genomic_DNA"/>
</dbReference>
<protein>
    <submittedName>
        <fullName evidence="10">Tricalbin-2</fullName>
    </submittedName>
</protein>
<comment type="subcellular location">
    <subcellularLocation>
        <location evidence="1">Membrane</location>
    </subcellularLocation>
</comment>
<dbReference type="Proteomes" id="UP001479436">
    <property type="component" value="Unassembled WGS sequence"/>
</dbReference>
<dbReference type="PROSITE" id="PS51847">
    <property type="entry name" value="SMP"/>
    <property type="match status" value="1"/>
</dbReference>
<feature type="non-terminal residue" evidence="10">
    <location>
        <position position="703"/>
    </location>
</feature>
<evidence type="ECO:0000313" key="11">
    <source>
        <dbReference type="Proteomes" id="UP001479436"/>
    </source>
</evidence>
<keyword evidence="7" id="KW-1133">Transmembrane helix</keyword>
<sequence>MMSNEPGYESNQPIQNIPNIPGEAQPSQDLPHMANNQPNQPNTELHNNKPQEIAEAHAEADQVMSDSKAPVHSFNPNETPEEKARIAREAAGVADVTANNPVLEGPSAKTVISDATLPSGNEKTSKNEKNLPPPVLGWQESNEEFMKKYAGQEWQNYIAITLLVLTGFFVSRLYFGFGWCLIVLAFGGQYYTNSVQRHRRNVRDDITRQMSINKLFQDSESTEWLNSFVSKFWLIYEPVLSAMVVEIGDGVLAENTPGFLDSLRLSHFTLGTKAPRVDSVKTLNNHDDERVEMEWEFSFTPNDIVDMTKRELERKTNPKICLEIRVGKGFVGAGMPVLVEDFAFKGRIRIALQLMSTFPHVRTADVSFMEPPVIDYVLKPIGGETFGFDIAHIPGLQTFIRDQTNAILGPMMYAPNVFTLDVAQLMSGVDLDAAAGVLKITIRSGRNLKNVELIGMSDPYVVLQCNNRVELGRTSVKSNTLNPVWDETYYILLHNLSDTLTLEVFDKEEVKKDRSIGTASFDLSTLNETPEQVDVLSKIIREGGKECGELLYDLQYSPVVPPVKNEDGTETQVESNSGILKVFIHQAKDLGAAQETGNPYGTIKLNGNPILKTQVIKKKNNPLWEKNVEVFISDKKNAMFGVEIFDERGFASDPLLGKFNTTLDEAIKRNNENPWYDLDGSPGKVRMTFVWRPVVIKGGAISA</sequence>
<feature type="compositionally biased region" description="Polar residues" evidence="6">
    <location>
        <begin position="34"/>
        <end position="45"/>
    </location>
</feature>
<dbReference type="InterPro" id="IPR000008">
    <property type="entry name" value="C2_dom"/>
</dbReference>
<reference evidence="10 11" key="1">
    <citation type="submission" date="2023-04" db="EMBL/GenBank/DDBJ databases">
        <title>Genome of Basidiobolus ranarum AG-B5.</title>
        <authorList>
            <person name="Stajich J.E."/>
            <person name="Carter-House D."/>
            <person name="Gryganskyi A."/>
        </authorList>
    </citation>
    <scope>NUCLEOTIDE SEQUENCE [LARGE SCALE GENOMIC DNA]</scope>
    <source>
        <strain evidence="10 11">AG-B5</strain>
    </source>
</reference>
<organism evidence="10 11">
    <name type="scientific">Basidiobolus ranarum</name>
    <dbReference type="NCBI Taxonomy" id="34480"/>
    <lineage>
        <taxon>Eukaryota</taxon>
        <taxon>Fungi</taxon>
        <taxon>Fungi incertae sedis</taxon>
        <taxon>Zoopagomycota</taxon>
        <taxon>Entomophthoromycotina</taxon>
        <taxon>Basidiobolomycetes</taxon>
        <taxon>Basidiobolales</taxon>
        <taxon>Basidiobolaceae</taxon>
        <taxon>Basidiobolus</taxon>
    </lineage>
</organism>
<dbReference type="SUPFAM" id="SSF49562">
    <property type="entry name" value="C2 domain (Calcium/lipid-binding domain, CaLB)"/>
    <property type="match status" value="2"/>
</dbReference>
<dbReference type="CDD" id="cd21678">
    <property type="entry name" value="SMP_TCB"/>
    <property type="match status" value="1"/>
</dbReference>
<keyword evidence="2" id="KW-0813">Transport</keyword>
<dbReference type="Gene3D" id="2.60.40.150">
    <property type="entry name" value="C2 domain"/>
    <property type="match status" value="2"/>
</dbReference>
<accession>A0ABR2WMZ9</accession>
<evidence type="ECO:0000256" key="3">
    <source>
        <dbReference type="ARBA" id="ARBA00023055"/>
    </source>
</evidence>
<keyword evidence="5 7" id="KW-0472">Membrane</keyword>
<feature type="domain" description="SMP-LTD" evidence="9">
    <location>
        <begin position="218"/>
        <end position="423"/>
    </location>
</feature>
<dbReference type="Pfam" id="PF00168">
    <property type="entry name" value="C2"/>
    <property type="match status" value="2"/>
</dbReference>
<keyword evidence="7" id="KW-0812">Transmembrane</keyword>
<dbReference type="InterPro" id="IPR031468">
    <property type="entry name" value="SMP_LBD"/>
</dbReference>
<feature type="compositionally biased region" description="Polar residues" evidence="6">
    <location>
        <begin position="1"/>
        <end position="18"/>
    </location>
</feature>
<dbReference type="InterPro" id="IPR035892">
    <property type="entry name" value="C2_domain_sf"/>
</dbReference>
<feature type="compositionally biased region" description="Basic and acidic residues" evidence="6">
    <location>
        <begin position="46"/>
        <end position="60"/>
    </location>
</feature>
<dbReference type="PANTHER" id="PTHR46980">
    <property type="entry name" value="TRICALBIN-1-RELATED"/>
    <property type="match status" value="1"/>
</dbReference>
<dbReference type="PANTHER" id="PTHR46980:SF2">
    <property type="entry name" value="TRICALBIN-1-RELATED"/>
    <property type="match status" value="1"/>
</dbReference>
<evidence type="ECO:0000313" key="10">
    <source>
        <dbReference type="EMBL" id="KAK9762893.1"/>
    </source>
</evidence>
<keyword evidence="4" id="KW-0446">Lipid-binding</keyword>
<evidence type="ECO:0000256" key="5">
    <source>
        <dbReference type="ARBA" id="ARBA00023136"/>
    </source>
</evidence>
<evidence type="ECO:0000256" key="7">
    <source>
        <dbReference type="SAM" id="Phobius"/>
    </source>
</evidence>
<gene>
    <name evidence="10" type="primary">TCB2_4</name>
    <name evidence="10" type="ORF">K7432_010913</name>
</gene>